<dbReference type="GO" id="GO:0007051">
    <property type="term" value="P:spindle organization"/>
    <property type="evidence" value="ECO:0007669"/>
    <property type="project" value="TreeGrafter"/>
</dbReference>
<dbReference type="PROSITE" id="PS50096">
    <property type="entry name" value="IQ"/>
    <property type="match status" value="3"/>
</dbReference>
<dbReference type="SUPFAM" id="SSF52540">
    <property type="entry name" value="P-loop containing nucleoside triphosphate hydrolases"/>
    <property type="match status" value="1"/>
</dbReference>
<dbReference type="EMBL" id="JAJJHW010003889">
    <property type="protein sequence ID" value="KAH8354984.1"/>
    <property type="molecule type" value="Genomic_DNA"/>
</dbReference>
<keyword evidence="4" id="KW-0112">Calmodulin-binding</keyword>
<dbReference type="Proteomes" id="UP001200034">
    <property type="component" value="Unassembled WGS sequence"/>
</dbReference>
<evidence type="ECO:0000256" key="4">
    <source>
        <dbReference type="ARBA" id="ARBA00022860"/>
    </source>
</evidence>
<dbReference type="GO" id="GO:0051295">
    <property type="term" value="P:establishment of meiotic spindle localization"/>
    <property type="evidence" value="ECO:0007669"/>
    <property type="project" value="TreeGrafter"/>
</dbReference>
<dbReference type="InterPro" id="IPR000048">
    <property type="entry name" value="IQ_motif_EF-hand-BS"/>
</dbReference>
<sequence length="293" mass="35035">QFLAARKIQRNWRGFMHRHSYDYRTKAAITIQRWWRGFHVRHNYTLMVERMLQDKLWNLYNNAATKIQSHFRGWWSRHTVHDLSALKRIQRCAAQDLLNCVAYKLHYLLRTRSIPGIYSLRESNCLSRVEKLLASMTYRFYNARVQKSILGLEERVKSQRKVFAKNVKYTNVPYAGPNDKGICKPQCEDFINATADMDLRMFKIISAYDEAQRDLVARRTQYTFAERKRRKHIKQILEQKERRKCSFCADVVASMQRWNIWDSVNLTISPDVFRDLKSLESFLNEAHDIINDF</sequence>
<dbReference type="Gene3D" id="1.20.5.190">
    <property type="match status" value="2"/>
</dbReference>
<dbReference type="AlphaFoldDB" id="A0AAD4JSD3"/>
<dbReference type="InterPro" id="IPR027417">
    <property type="entry name" value="P-loop_NTPase"/>
</dbReference>
<dbReference type="GO" id="GO:0000278">
    <property type="term" value="P:mitotic cell cycle"/>
    <property type="evidence" value="ECO:0007669"/>
    <property type="project" value="TreeGrafter"/>
</dbReference>
<dbReference type="Pfam" id="PF00612">
    <property type="entry name" value="IQ"/>
    <property type="match status" value="3"/>
</dbReference>
<evidence type="ECO:0000313" key="6">
    <source>
        <dbReference type="Proteomes" id="UP001200034"/>
    </source>
</evidence>
<evidence type="ECO:0000313" key="5">
    <source>
        <dbReference type="EMBL" id="KAH8354984.1"/>
    </source>
</evidence>
<organism evidence="5 6">
    <name type="scientific">Drosophila rubida</name>
    <dbReference type="NCBI Taxonomy" id="30044"/>
    <lineage>
        <taxon>Eukaryota</taxon>
        <taxon>Metazoa</taxon>
        <taxon>Ecdysozoa</taxon>
        <taxon>Arthropoda</taxon>
        <taxon>Hexapoda</taxon>
        <taxon>Insecta</taxon>
        <taxon>Pterygota</taxon>
        <taxon>Neoptera</taxon>
        <taxon>Endopterygota</taxon>
        <taxon>Diptera</taxon>
        <taxon>Brachycera</taxon>
        <taxon>Muscomorpha</taxon>
        <taxon>Ephydroidea</taxon>
        <taxon>Drosophilidae</taxon>
        <taxon>Drosophila</taxon>
    </lineage>
</organism>
<evidence type="ECO:0000256" key="2">
    <source>
        <dbReference type="ARBA" id="ARBA00022490"/>
    </source>
</evidence>
<protein>
    <recommendedName>
        <fullName evidence="7">Spermatogenesis-associated protein 17</fullName>
    </recommendedName>
</protein>
<comment type="caution">
    <text evidence="5">The sequence shown here is derived from an EMBL/GenBank/DDBJ whole genome shotgun (WGS) entry which is preliminary data.</text>
</comment>
<keyword evidence="3" id="KW-0677">Repeat</keyword>
<evidence type="ECO:0008006" key="7">
    <source>
        <dbReference type="Google" id="ProtNLM"/>
    </source>
</evidence>
<keyword evidence="6" id="KW-1185">Reference proteome</keyword>
<name>A0AAD4JSD3_9MUSC</name>
<keyword evidence="2" id="KW-0963">Cytoplasm</keyword>
<feature type="non-terminal residue" evidence="5">
    <location>
        <position position="293"/>
    </location>
</feature>
<comment type="subcellular location">
    <subcellularLocation>
        <location evidence="1">Cytoplasm</location>
    </subcellularLocation>
</comment>
<dbReference type="InterPro" id="IPR051185">
    <property type="entry name" value="ASPM"/>
</dbReference>
<evidence type="ECO:0000256" key="3">
    <source>
        <dbReference type="ARBA" id="ARBA00022737"/>
    </source>
</evidence>
<proteinExistence type="predicted"/>
<evidence type="ECO:0000256" key="1">
    <source>
        <dbReference type="ARBA" id="ARBA00004496"/>
    </source>
</evidence>
<dbReference type="PANTHER" id="PTHR22706">
    <property type="entry name" value="ASSEMBLY FACTOR FOR SPINDLE MICROTUBULES"/>
    <property type="match status" value="1"/>
</dbReference>
<dbReference type="PANTHER" id="PTHR22706:SF1">
    <property type="entry name" value="ASSEMBLY FACTOR FOR SPINDLE MICROTUBULES"/>
    <property type="match status" value="1"/>
</dbReference>
<gene>
    <name evidence="5" type="ORF">KR093_003275</name>
</gene>
<dbReference type="GO" id="GO:0000922">
    <property type="term" value="C:spindle pole"/>
    <property type="evidence" value="ECO:0007669"/>
    <property type="project" value="TreeGrafter"/>
</dbReference>
<dbReference type="SMART" id="SM00015">
    <property type="entry name" value="IQ"/>
    <property type="match status" value="3"/>
</dbReference>
<dbReference type="GO" id="GO:0005737">
    <property type="term" value="C:cytoplasm"/>
    <property type="evidence" value="ECO:0007669"/>
    <property type="project" value="UniProtKB-SubCell"/>
</dbReference>
<reference evidence="5" key="1">
    <citation type="journal article" date="2021" name="Mol. Ecol. Resour.">
        <title>Phylogenomic analyses of the genus Drosophila reveals genomic signals of climate adaptation.</title>
        <authorList>
            <person name="Li F."/>
            <person name="Rane R.V."/>
            <person name="Luria V."/>
            <person name="Xiong Z."/>
            <person name="Chen J."/>
            <person name="Li Z."/>
            <person name="Catullo R.A."/>
            <person name="Griffin P.C."/>
            <person name="Schiffer M."/>
            <person name="Pearce S."/>
            <person name="Lee S.F."/>
            <person name="McElroy K."/>
            <person name="Stocker A."/>
            <person name="Shirriffs J."/>
            <person name="Cockerell F."/>
            <person name="Coppin C."/>
            <person name="Sgro C.M."/>
            <person name="Karger A."/>
            <person name="Cain J.W."/>
            <person name="Weber J.A."/>
            <person name="Santpere G."/>
            <person name="Kirschner M.W."/>
            <person name="Hoffmann A.A."/>
            <person name="Oakeshott J.G."/>
            <person name="Zhang G."/>
        </authorList>
    </citation>
    <scope>NUCLEOTIDE SEQUENCE</scope>
    <source>
        <strain evidence="5">BGI-SZ-2011g</strain>
    </source>
</reference>
<dbReference type="GO" id="GO:0005516">
    <property type="term" value="F:calmodulin binding"/>
    <property type="evidence" value="ECO:0007669"/>
    <property type="project" value="UniProtKB-KW"/>
</dbReference>
<accession>A0AAD4JSD3</accession>
<feature type="non-terminal residue" evidence="5">
    <location>
        <position position="1"/>
    </location>
</feature>